<organism evidence="1">
    <name type="scientific">Octopus bimaculoides</name>
    <name type="common">California two-spotted octopus</name>
    <dbReference type="NCBI Taxonomy" id="37653"/>
    <lineage>
        <taxon>Eukaryota</taxon>
        <taxon>Metazoa</taxon>
        <taxon>Spiralia</taxon>
        <taxon>Lophotrochozoa</taxon>
        <taxon>Mollusca</taxon>
        <taxon>Cephalopoda</taxon>
        <taxon>Coleoidea</taxon>
        <taxon>Octopodiformes</taxon>
        <taxon>Octopoda</taxon>
        <taxon>Incirrata</taxon>
        <taxon>Octopodidae</taxon>
        <taxon>Octopus</taxon>
    </lineage>
</organism>
<protein>
    <submittedName>
        <fullName evidence="1">Uncharacterized protein</fullName>
    </submittedName>
</protein>
<gene>
    <name evidence="1" type="ORF">OCBIM_22016841mg</name>
</gene>
<sequence length="63" mass="7476">MLDRLWLSWSQWSRNWMYIGNIWVRVVGVCNRRCLSNDSNCLCISDFAAVGWDLHSIWSVNIQ</sequence>
<proteinExistence type="predicted"/>
<name>A0A0L8HE29_OCTBM</name>
<reference evidence="1" key="1">
    <citation type="submission" date="2015-07" db="EMBL/GenBank/DDBJ databases">
        <title>MeaNS - Measles Nucleotide Surveillance Program.</title>
        <authorList>
            <person name="Tran T."/>
            <person name="Druce J."/>
        </authorList>
    </citation>
    <scope>NUCLEOTIDE SEQUENCE</scope>
    <source>
        <strain evidence="1">UCB-OBI-ISO-001</strain>
        <tissue evidence="1">Gonad</tissue>
    </source>
</reference>
<accession>A0A0L8HE29</accession>
<dbReference type="AlphaFoldDB" id="A0A0L8HE29"/>
<dbReference type="EMBL" id="KQ418413">
    <property type="protein sequence ID" value="KOF87427.1"/>
    <property type="molecule type" value="Genomic_DNA"/>
</dbReference>
<evidence type="ECO:0000313" key="1">
    <source>
        <dbReference type="EMBL" id="KOF87427.1"/>
    </source>
</evidence>